<keyword evidence="2 4" id="KW-0547">Nucleotide-binding</keyword>
<dbReference type="EMBL" id="BAABHJ010000008">
    <property type="protein sequence ID" value="GAA4608226.1"/>
    <property type="molecule type" value="Genomic_DNA"/>
</dbReference>
<evidence type="ECO:0000256" key="4">
    <source>
        <dbReference type="PROSITE-ProRule" id="PRU00409"/>
    </source>
</evidence>
<keyword evidence="7" id="KW-1185">Reference proteome</keyword>
<keyword evidence="3 4" id="KW-0067">ATP-binding</keyword>
<dbReference type="InterPro" id="IPR011761">
    <property type="entry name" value="ATP-grasp"/>
</dbReference>
<evidence type="ECO:0000313" key="7">
    <source>
        <dbReference type="Proteomes" id="UP001500212"/>
    </source>
</evidence>
<organism evidence="6 7">
    <name type="scientific">Actinoallomurus liliacearum</name>
    <dbReference type="NCBI Taxonomy" id="1080073"/>
    <lineage>
        <taxon>Bacteria</taxon>
        <taxon>Bacillati</taxon>
        <taxon>Actinomycetota</taxon>
        <taxon>Actinomycetes</taxon>
        <taxon>Streptosporangiales</taxon>
        <taxon>Thermomonosporaceae</taxon>
        <taxon>Actinoallomurus</taxon>
    </lineage>
</organism>
<evidence type="ECO:0000259" key="5">
    <source>
        <dbReference type="PROSITE" id="PS50975"/>
    </source>
</evidence>
<dbReference type="InterPro" id="IPR054562">
    <property type="entry name" value="LysX/ArgX_preATP_grasp"/>
</dbReference>
<evidence type="ECO:0000256" key="1">
    <source>
        <dbReference type="ARBA" id="ARBA00022723"/>
    </source>
</evidence>
<protein>
    <submittedName>
        <fullName evidence="6">Lysine biosynthesis protein LysX</fullName>
    </submittedName>
</protein>
<dbReference type="InterPro" id="IPR013651">
    <property type="entry name" value="ATP-grasp_RimK-type"/>
</dbReference>
<dbReference type="Proteomes" id="UP001500212">
    <property type="component" value="Unassembled WGS sequence"/>
</dbReference>
<dbReference type="NCBIfam" id="TIGR00768">
    <property type="entry name" value="rimK_fam"/>
    <property type="match status" value="1"/>
</dbReference>
<dbReference type="PANTHER" id="PTHR21621">
    <property type="entry name" value="RIBOSOMAL PROTEIN S6 MODIFICATION PROTEIN"/>
    <property type="match status" value="1"/>
</dbReference>
<dbReference type="PANTHER" id="PTHR21621:SF0">
    <property type="entry name" value="BETA-CITRYLGLUTAMATE SYNTHASE B-RELATED"/>
    <property type="match status" value="1"/>
</dbReference>
<dbReference type="InterPro" id="IPR013815">
    <property type="entry name" value="ATP_grasp_subdomain_1"/>
</dbReference>
<dbReference type="Gene3D" id="3.30.470.20">
    <property type="entry name" value="ATP-grasp fold, B domain"/>
    <property type="match status" value="1"/>
</dbReference>
<dbReference type="InterPro" id="IPR016185">
    <property type="entry name" value="PreATP-grasp_dom_sf"/>
</dbReference>
<evidence type="ECO:0000256" key="2">
    <source>
        <dbReference type="ARBA" id="ARBA00022741"/>
    </source>
</evidence>
<evidence type="ECO:0000256" key="3">
    <source>
        <dbReference type="ARBA" id="ARBA00022840"/>
    </source>
</evidence>
<dbReference type="Gene3D" id="3.40.50.20">
    <property type="match status" value="1"/>
</dbReference>
<proteinExistence type="predicted"/>
<accession>A0ABP8TL44</accession>
<dbReference type="SUPFAM" id="SSF56059">
    <property type="entry name" value="Glutathione synthetase ATP-binding domain-like"/>
    <property type="match status" value="1"/>
</dbReference>
<dbReference type="PROSITE" id="PS50975">
    <property type="entry name" value="ATP_GRASP"/>
    <property type="match status" value="1"/>
</dbReference>
<dbReference type="Pfam" id="PF22626">
    <property type="entry name" value="LysX_preATP_grasp"/>
    <property type="match status" value="1"/>
</dbReference>
<feature type="domain" description="ATP-grasp" evidence="5">
    <location>
        <begin position="98"/>
        <end position="284"/>
    </location>
</feature>
<dbReference type="InterPro" id="IPR004666">
    <property type="entry name" value="Rp_bS6_RimK/Lys_biosynth_LsyX"/>
</dbReference>
<gene>
    <name evidence="6" type="primary">lysX_1</name>
    <name evidence="6" type="ORF">GCM10023195_32060</name>
</gene>
<dbReference type="Pfam" id="PF08443">
    <property type="entry name" value="RimK"/>
    <property type="match status" value="1"/>
</dbReference>
<dbReference type="Gene3D" id="3.30.1490.20">
    <property type="entry name" value="ATP-grasp fold, A domain"/>
    <property type="match status" value="1"/>
</dbReference>
<dbReference type="RefSeq" id="WP_345354199.1">
    <property type="nucleotide sequence ID" value="NZ_BAABHJ010000008.1"/>
</dbReference>
<reference evidence="7" key="1">
    <citation type="journal article" date="2019" name="Int. J. Syst. Evol. Microbiol.">
        <title>The Global Catalogue of Microorganisms (GCM) 10K type strain sequencing project: providing services to taxonomists for standard genome sequencing and annotation.</title>
        <authorList>
            <consortium name="The Broad Institute Genomics Platform"/>
            <consortium name="The Broad Institute Genome Sequencing Center for Infectious Disease"/>
            <person name="Wu L."/>
            <person name="Ma J."/>
        </authorList>
    </citation>
    <scope>NUCLEOTIDE SEQUENCE [LARGE SCALE GENOMIC DNA]</scope>
    <source>
        <strain evidence="7">JCM 17938</strain>
    </source>
</reference>
<dbReference type="SUPFAM" id="SSF52440">
    <property type="entry name" value="PreATP-grasp domain"/>
    <property type="match status" value="1"/>
</dbReference>
<keyword evidence="1" id="KW-0479">Metal-binding</keyword>
<evidence type="ECO:0000313" key="6">
    <source>
        <dbReference type="EMBL" id="GAA4608226.1"/>
    </source>
</evidence>
<comment type="caution">
    <text evidence="6">The sequence shown here is derived from an EMBL/GenBank/DDBJ whole genome shotgun (WGS) entry which is preliminary data.</text>
</comment>
<sequence>MSGAAESGPIGVVASRVRLDEKRIMAAFDRRAVKYDYVDSRTCWYELDGTAPRWPVALNREIGQVRAAAAARGLEANGVEVLNGSAAIELCGDKWRTSVALRDAGLPVPRTALALTPESALEAVERMGYPAVIKPLTGSWGRLVTALYDRHAATAVLEHVAALPSPQSHIVYVQEMVPTPERDIRVIVVGGEVLGATYRRGDQWRTNVALGATTEVCPVTPELEHLARSAALAVGADIAGVDLLEEPDGRLLVLEVNSGVEFSGFQAAMGDQVDVAGRIADHVLTRMV</sequence>
<name>A0ABP8TL44_9ACTN</name>